<evidence type="ECO:0000313" key="8">
    <source>
        <dbReference type="Proteomes" id="UP001186944"/>
    </source>
</evidence>
<gene>
    <name evidence="7" type="ORF">FSP39_018272</name>
</gene>
<evidence type="ECO:0000256" key="1">
    <source>
        <dbReference type="ARBA" id="ARBA00004141"/>
    </source>
</evidence>
<protein>
    <submittedName>
        <fullName evidence="7">Uncharacterized protein</fullName>
    </submittedName>
</protein>
<sequence length="424" mass="47795">MGGQMFGAAFFTSFSDRFGRKTINILSNFGFLCIGLGIAYAPTYTIFAMLRFCIGAFQQSDNKKDSLRFSKIVIPFDIIMINDVDLFNLLITNYNNIVYKWLQEESIRWLLINNKIDRAEKVIKKAAKLNNVNYEEITKKISQKSKLTSTIAHITDNYELVDTETKQQSTDTVSTNGDYKVQRYNATHIFRDRRIFINSLILWIAWVTVSMSYFALTLTSTSLAGDRFLNFFLISVVEYPSIVFELLLLNRIGRKRTVIMFLLMGGTSITAATLCKYFADDRSSLTTLSLVFTLVGKMASAGAFSTVFLYTPEMYPTNLRNVGIGLASSFGRVGAMIAPFAGVLATYVSWAPGAIVSGMCILVSFLCLFLPETVGYELPSTMEELKEWYKDHKSAPKWNGKTNTQNRNPKYTEDSTTNNTNGNH</sequence>
<feature type="transmembrane region" description="Helical" evidence="6">
    <location>
        <begin position="195"/>
        <end position="216"/>
    </location>
</feature>
<feature type="transmembrane region" description="Helical" evidence="6">
    <location>
        <begin position="228"/>
        <end position="249"/>
    </location>
</feature>
<evidence type="ECO:0000256" key="3">
    <source>
        <dbReference type="ARBA" id="ARBA00022989"/>
    </source>
</evidence>
<feature type="transmembrane region" description="Helical" evidence="6">
    <location>
        <begin position="29"/>
        <end position="54"/>
    </location>
</feature>
<dbReference type="EMBL" id="VSWD01000003">
    <property type="protein sequence ID" value="KAK3106350.1"/>
    <property type="molecule type" value="Genomic_DNA"/>
</dbReference>
<dbReference type="InterPro" id="IPR005828">
    <property type="entry name" value="MFS_sugar_transport-like"/>
</dbReference>
<dbReference type="GO" id="GO:0016020">
    <property type="term" value="C:membrane"/>
    <property type="evidence" value="ECO:0007669"/>
    <property type="project" value="UniProtKB-SubCell"/>
</dbReference>
<evidence type="ECO:0000256" key="2">
    <source>
        <dbReference type="ARBA" id="ARBA00022692"/>
    </source>
</evidence>
<evidence type="ECO:0000313" key="7">
    <source>
        <dbReference type="EMBL" id="KAK3106350.1"/>
    </source>
</evidence>
<evidence type="ECO:0000256" key="5">
    <source>
        <dbReference type="SAM" id="MobiDB-lite"/>
    </source>
</evidence>
<reference evidence="7" key="1">
    <citation type="submission" date="2019-08" db="EMBL/GenBank/DDBJ databases">
        <title>The improved chromosome-level genome for the pearl oyster Pinctada fucata martensii using PacBio sequencing and Hi-C.</title>
        <authorList>
            <person name="Zheng Z."/>
        </authorList>
    </citation>
    <scope>NUCLEOTIDE SEQUENCE</scope>
    <source>
        <strain evidence="7">ZZ-2019</strain>
        <tissue evidence="7">Adductor muscle</tissue>
    </source>
</reference>
<feature type="transmembrane region" description="Helical" evidence="6">
    <location>
        <begin position="350"/>
        <end position="370"/>
    </location>
</feature>
<name>A0AA88YV72_PINIB</name>
<evidence type="ECO:0000256" key="6">
    <source>
        <dbReference type="SAM" id="Phobius"/>
    </source>
</evidence>
<accession>A0AA88YV72</accession>
<feature type="transmembrane region" description="Helical" evidence="6">
    <location>
        <begin position="258"/>
        <end position="279"/>
    </location>
</feature>
<dbReference type="Gene3D" id="1.20.1250.20">
    <property type="entry name" value="MFS general substrate transporter like domains"/>
    <property type="match status" value="2"/>
</dbReference>
<keyword evidence="4 6" id="KW-0472">Membrane</keyword>
<dbReference type="Pfam" id="PF00083">
    <property type="entry name" value="Sugar_tr"/>
    <property type="match status" value="1"/>
</dbReference>
<dbReference type="Proteomes" id="UP001186944">
    <property type="component" value="Unassembled WGS sequence"/>
</dbReference>
<feature type="transmembrane region" description="Helical" evidence="6">
    <location>
        <begin position="285"/>
        <end position="310"/>
    </location>
</feature>
<feature type="region of interest" description="Disordered" evidence="5">
    <location>
        <begin position="396"/>
        <end position="424"/>
    </location>
</feature>
<feature type="compositionally biased region" description="Polar residues" evidence="5">
    <location>
        <begin position="400"/>
        <end position="424"/>
    </location>
</feature>
<keyword evidence="2 6" id="KW-0812">Transmembrane</keyword>
<keyword evidence="8" id="KW-1185">Reference proteome</keyword>
<keyword evidence="3 6" id="KW-1133">Transmembrane helix</keyword>
<dbReference type="PANTHER" id="PTHR24064">
    <property type="entry name" value="SOLUTE CARRIER FAMILY 22 MEMBER"/>
    <property type="match status" value="1"/>
</dbReference>
<dbReference type="AlphaFoldDB" id="A0AA88YV72"/>
<evidence type="ECO:0000256" key="4">
    <source>
        <dbReference type="ARBA" id="ARBA00023136"/>
    </source>
</evidence>
<proteinExistence type="predicted"/>
<dbReference type="SUPFAM" id="SSF103473">
    <property type="entry name" value="MFS general substrate transporter"/>
    <property type="match status" value="2"/>
</dbReference>
<dbReference type="InterPro" id="IPR036259">
    <property type="entry name" value="MFS_trans_sf"/>
</dbReference>
<dbReference type="GO" id="GO:0022857">
    <property type="term" value="F:transmembrane transporter activity"/>
    <property type="evidence" value="ECO:0007669"/>
    <property type="project" value="InterPro"/>
</dbReference>
<comment type="subcellular location">
    <subcellularLocation>
        <location evidence="1">Membrane</location>
        <topology evidence="1">Multi-pass membrane protein</topology>
    </subcellularLocation>
</comment>
<feature type="transmembrane region" description="Helical" evidence="6">
    <location>
        <begin position="322"/>
        <end position="344"/>
    </location>
</feature>
<organism evidence="7 8">
    <name type="scientific">Pinctada imbricata</name>
    <name type="common">Atlantic pearl-oyster</name>
    <name type="synonym">Pinctada martensii</name>
    <dbReference type="NCBI Taxonomy" id="66713"/>
    <lineage>
        <taxon>Eukaryota</taxon>
        <taxon>Metazoa</taxon>
        <taxon>Spiralia</taxon>
        <taxon>Lophotrochozoa</taxon>
        <taxon>Mollusca</taxon>
        <taxon>Bivalvia</taxon>
        <taxon>Autobranchia</taxon>
        <taxon>Pteriomorphia</taxon>
        <taxon>Pterioida</taxon>
        <taxon>Pterioidea</taxon>
        <taxon>Pteriidae</taxon>
        <taxon>Pinctada</taxon>
    </lineage>
</organism>
<comment type="caution">
    <text evidence="7">The sequence shown here is derived from an EMBL/GenBank/DDBJ whole genome shotgun (WGS) entry which is preliminary data.</text>
</comment>